<evidence type="ECO:0000313" key="2">
    <source>
        <dbReference type="EMBL" id="KAI1608047.1"/>
    </source>
</evidence>
<feature type="compositionally biased region" description="Acidic residues" evidence="1">
    <location>
        <begin position="161"/>
        <end position="175"/>
    </location>
</feature>
<sequence>MVKSEVANVGVIPDKPRIQLKDDAPVSRRERKLKRNKLRRKTKRGSQGVPTITPAENPTTTTTVNSHTTTTPTKPATTTTTPTATKTTTTTSNLKSSTTPTAINRTTTRIKSPPLPLAKTLQEVIDDLTKNREAEVEKAIADAHAREEAAKAANKPFTFFEMDDSDESESDSDSE</sequence>
<feature type="region of interest" description="Disordered" evidence="1">
    <location>
        <begin position="150"/>
        <end position="175"/>
    </location>
</feature>
<reference evidence="2" key="1">
    <citation type="journal article" date="2022" name="bioRxiv">
        <title>Deciphering the potential niche of two novel black yeast fungi from a biological soil crust based on their genomes, phenotypes, and melanin regulation.</title>
        <authorList>
            <consortium name="DOE Joint Genome Institute"/>
            <person name="Carr E.C."/>
            <person name="Barton Q."/>
            <person name="Grambo S."/>
            <person name="Sullivan M."/>
            <person name="Renfro C.M."/>
            <person name="Kuo A."/>
            <person name="Pangilinan J."/>
            <person name="Lipzen A."/>
            <person name="Keymanesh K."/>
            <person name="Savage E."/>
            <person name="Barry K."/>
            <person name="Grigoriev I.V."/>
            <person name="Riekhof W.R."/>
            <person name="Harris S.S."/>
        </authorList>
    </citation>
    <scope>NUCLEOTIDE SEQUENCE</scope>
    <source>
        <strain evidence="2">JF 03-4F</strain>
    </source>
</reference>
<evidence type="ECO:0000256" key="1">
    <source>
        <dbReference type="SAM" id="MobiDB-lite"/>
    </source>
</evidence>
<evidence type="ECO:0000313" key="3">
    <source>
        <dbReference type="Proteomes" id="UP001203852"/>
    </source>
</evidence>
<feature type="compositionally biased region" description="Basic residues" evidence="1">
    <location>
        <begin position="29"/>
        <end position="44"/>
    </location>
</feature>
<feature type="region of interest" description="Disordered" evidence="1">
    <location>
        <begin position="1"/>
        <end position="108"/>
    </location>
</feature>
<gene>
    <name evidence="2" type="ORF">EDD36DRAFT_423929</name>
</gene>
<organism evidence="2 3">
    <name type="scientific">Exophiala viscosa</name>
    <dbReference type="NCBI Taxonomy" id="2486360"/>
    <lineage>
        <taxon>Eukaryota</taxon>
        <taxon>Fungi</taxon>
        <taxon>Dikarya</taxon>
        <taxon>Ascomycota</taxon>
        <taxon>Pezizomycotina</taxon>
        <taxon>Eurotiomycetes</taxon>
        <taxon>Chaetothyriomycetidae</taxon>
        <taxon>Chaetothyriales</taxon>
        <taxon>Herpotrichiellaceae</taxon>
        <taxon>Exophiala</taxon>
    </lineage>
</organism>
<protein>
    <submittedName>
        <fullName evidence="2">Uncharacterized protein</fullName>
    </submittedName>
</protein>
<dbReference type="AlphaFoldDB" id="A0AAN6I822"/>
<proteinExistence type="predicted"/>
<comment type="caution">
    <text evidence="2">The sequence shown here is derived from an EMBL/GenBank/DDBJ whole genome shotgun (WGS) entry which is preliminary data.</text>
</comment>
<feature type="compositionally biased region" description="Low complexity" evidence="1">
    <location>
        <begin position="50"/>
        <end position="108"/>
    </location>
</feature>
<name>A0AAN6I822_9EURO</name>
<accession>A0AAN6I822</accession>
<dbReference type="Proteomes" id="UP001203852">
    <property type="component" value="Unassembled WGS sequence"/>
</dbReference>
<feature type="compositionally biased region" description="Basic and acidic residues" evidence="1">
    <location>
        <begin position="14"/>
        <end position="28"/>
    </location>
</feature>
<dbReference type="EMBL" id="MU404365">
    <property type="protein sequence ID" value="KAI1608047.1"/>
    <property type="molecule type" value="Genomic_DNA"/>
</dbReference>
<keyword evidence="3" id="KW-1185">Reference proteome</keyword>